<dbReference type="InterPro" id="IPR037171">
    <property type="entry name" value="NagB/RpiA_transferase-like"/>
</dbReference>
<dbReference type="SUPFAM" id="SSF100950">
    <property type="entry name" value="NagB/RpiA/CoA transferase-like"/>
    <property type="match status" value="1"/>
</dbReference>
<evidence type="ECO:0000256" key="4">
    <source>
        <dbReference type="ARBA" id="ARBA00023163"/>
    </source>
</evidence>
<sequence length="256" mass="29205">MKSKRILEVEKYIKKNETVSIEELQDHFNVSINTIRRDINALAEKNSVKKVYGGVKSINNSNQKALDYSERNVSNYKQKKEIGKLASTFIEQNDIIYIDTGTTTIHILDNIDENLTFTLITNSLDIINKATRFKNVTIFIIGEKYAPRTRSFTGIKSQSIIEKFNIKKAFMSATGINIKNGLSNAELEENLIKQTVIRQSETKYALTDHSKIGKATLLTYAQLNELDYLITDQLPESSIQEYCQKHYIDIINPQVG</sequence>
<dbReference type="PRINTS" id="PR00037">
    <property type="entry name" value="HTHLACR"/>
</dbReference>
<dbReference type="PROSITE" id="PS00894">
    <property type="entry name" value="HTH_DEOR_1"/>
    <property type="match status" value="1"/>
</dbReference>
<dbReference type="Gene3D" id="3.40.50.1360">
    <property type="match status" value="1"/>
</dbReference>
<organism evidence="6 7">
    <name type="scientific">Staphylococcus equorum</name>
    <dbReference type="NCBI Taxonomy" id="246432"/>
    <lineage>
        <taxon>Bacteria</taxon>
        <taxon>Bacillati</taxon>
        <taxon>Bacillota</taxon>
        <taxon>Bacilli</taxon>
        <taxon>Bacillales</taxon>
        <taxon>Staphylococcaceae</taxon>
        <taxon>Staphylococcus</taxon>
    </lineage>
</organism>
<dbReference type="GO" id="GO:0003677">
    <property type="term" value="F:DNA binding"/>
    <property type="evidence" value="ECO:0007669"/>
    <property type="project" value="UniProtKB-KW"/>
</dbReference>
<dbReference type="SMART" id="SM01134">
    <property type="entry name" value="DeoRC"/>
    <property type="match status" value="1"/>
</dbReference>
<dbReference type="InterPro" id="IPR036388">
    <property type="entry name" value="WH-like_DNA-bd_sf"/>
</dbReference>
<evidence type="ECO:0000256" key="1">
    <source>
        <dbReference type="ARBA" id="ARBA00022736"/>
    </source>
</evidence>
<evidence type="ECO:0000259" key="5">
    <source>
        <dbReference type="PROSITE" id="PS51000"/>
    </source>
</evidence>
<dbReference type="EMBL" id="JARGCK010000009">
    <property type="protein sequence ID" value="MDK9866531.1"/>
    <property type="molecule type" value="Genomic_DNA"/>
</dbReference>
<keyword evidence="3 6" id="KW-0238">DNA-binding</keyword>
<dbReference type="InterPro" id="IPR018356">
    <property type="entry name" value="Tscrpt_reg_HTH_DeoR_CS"/>
</dbReference>
<dbReference type="GO" id="GO:0005988">
    <property type="term" value="P:lactose metabolic process"/>
    <property type="evidence" value="ECO:0007669"/>
    <property type="project" value="UniProtKB-KW"/>
</dbReference>
<dbReference type="Pfam" id="PF00455">
    <property type="entry name" value="DeoRC"/>
    <property type="match status" value="1"/>
</dbReference>
<dbReference type="InterPro" id="IPR050313">
    <property type="entry name" value="Carb_Metab_HTH_regulators"/>
</dbReference>
<evidence type="ECO:0000313" key="6">
    <source>
        <dbReference type="EMBL" id="MDK9866531.1"/>
    </source>
</evidence>
<dbReference type="PROSITE" id="PS51000">
    <property type="entry name" value="HTH_DEOR_2"/>
    <property type="match status" value="1"/>
</dbReference>
<dbReference type="GO" id="GO:0003700">
    <property type="term" value="F:DNA-binding transcription factor activity"/>
    <property type="evidence" value="ECO:0007669"/>
    <property type="project" value="InterPro"/>
</dbReference>
<dbReference type="SUPFAM" id="SSF46785">
    <property type="entry name" value="Winged helix' DNA-binding domain"/>
    <property type="match status" value="1"/>
</dbReference>
<dbReference type="PANTHER" id="PTHR30363:SF60">
    <property type="entry name" value="HTH-TYPE TRANSCRIPTIONAL REGULATOR IOLR"/>
    <property type="match status" value="1"/>
</dbReference>
<gene>
    <name evidence="6" type="ORF">P1A27_11305</name>
</gene>
<dbReference type="Pfam" id="PF08220">
    <property type="entry name" value="HTH_DeoR"/>
    <property type="match status" value="1"/>
</dbReference>
<reference evidence="6" key="2">
    <citation type="submission" date="2023-03" db="EMBL/GenBank/DDBJ databases">
        <authorList>
            <person name="Vazquez L."/>
            <person name="Rodriguez J."/>
            <person name="Mayo B."/>
            <person name="Florez A.B."/>
        </authorList>
    </citation>
    <scope>NUCLEOTIDE SEQUENCE</scope>
    <source>
        <strain evidence="6">5A3I</strain>
    </source>
</reference>
<dbReference type="Proteomes" id="UP001174037">
    <property type="component" value="Unassembled WGS sequence"/>
</dbReference>
<keyword evidence="2" id="KW-0805">Transcription regulation</keyword>
<keyword evidence="1" id="KW-0423">Lactose metabolism</keyword>
<proteinExistence type="predicted"/>
<dbReference type="RefSeq" id="WP_285324089.1">
    <property type="nucleotide sequence ID" value="NZ_JARGCK010000009.1"/>
</dbReference>
<dbReference type="AlphaFoldDB" id="A0AAW7AKB8"/>
<dbReference type="InterPro" id="IPR036390">
    <property type="entry name" value="WH_DNA-bd_sf"/>
</dbReference>
<comment type="caution">
    <text evidence="6">The sequence shown here is derived from an EMBL/GenBank/DDBJ whole genome shotgun (WGS) entry which is preliminary data.</text>
</comment>
<dbReference type="InterPro" id="IPR001034">
    <property type="entry name" value="DeoR_HTH"/>
</dbReference>
<protein>
    <submittedName>
        <fullName evidence="6">DeoR/GlpR family DNA-binding transcription regulator</fullName>
    </submittedName>
</protein>
<dbReference type="Gene3D" id="1.10.10.10">
    <property type="entry name" value="Winged helix-like DNA-binding domain superfamily/Winged helix DNA-binding domain"/>
    <property type="match status" value="1"/>
</dbReference>
<evidence type="ECO:0000256" key="2">
    <source>
        <dbReference type="ARBA" id="ARBA00023015"/>
    </source>
</evidence>
<feature type="domain" description="HTH deoR-type" evidence="5">
    <location>
        <begin position="2"/>
        <end position="57"/>
    </location>
</feature>
<keyword evidence="4" id="KW-0804">Transcription</keyword>
<dbReference type="InterPro" id="IPR014036">
    <property type="entry name" value="DeoR-like_C"/>
</dbReference>
<name>A0AAW7AKB8_9STAP</name>
<accession>A0AAW7AKB8</accession>
<evidence type="ECO:0000313" key="7">
    <source>
        <dbReference type="Proteomes" id="UP001174037"/>
    </source>
</evidence>
<evidence type="ECO:0000256" key="3">
    <source>
        <dbReference type="ARBA" id="ARBA00023125"/>
    </source>
</evidence>
<dbReference type="PANTHER" id="PTHR30363">
    <property type="entry name" value="HTH-TYPE TRANSCRIPTIONAL REGULATOR SRLR-RELATED"/>
    <property type="match status" value="1"/>
</dbReference>
<reference evidence="6" key="1">
    <citation type="journal article" date="2023" name="Int. J. Mol. Sci.">
        <title>Antibiotic Resistance/Susceptibility Profiles of Staphylococcus equorum Strains from Cheese, and Genome Analysis for Antibiotic Resistance Genes.</title>
        <authorList>
            <person name="Vazquez L."/>
            <person name="Srednik M.E."/>
            <person name="Rodriguez J."/>
            <person name="Florez A.B."/>
            <person name="Mayo B."/>
        </authorList>
    </citation>
    <scope>NUCLEOTIDE SEQUENCE</scope>
    <source>
        <strain evidence="6">5A3I</strain>
    </source>
</reference>
<dbReference type="SMART" id="SM00420">
    <property type="entry name" value="HTH_DEOR"/>
    <property type="match status" value="1"/>
</dbReference>